<sequence>MMFLLKLLARLPLPLLHGLGIALGWVIYWAPGRHSARMRDNVFQSSVCQPGADCRRLLRRVIGESGKAIVELLPVWLRPYDQVVKLVKGTSGWEHLDAARAAGQGIILIGPHVGCFEIINLYYAASHPFTAMYKPPRKAVLAGLMLAGRQRGQATLVPTDLSGVRAQLAALKRREAIGILPDQVASSGDGVWAPFLGRPAYTPTLVASLQRKTGAAAFFAAAERLSWGRGYHIHIFPLAAPLPEDKVAAATAINQGVEDVVRRFPAQYLWSYNRHKRPGGVPPPDESQDA</sequence>
<evidence type="ECO:0000256" key="7">
    <source>
        <dbReference type="SAM" id="Phobius"/>
    </source>
</evidence>
<accession>A0ABZ1CL07</accession>
<dbReference type="NCBIfam" id="NF006487">
    <property type="entry name" value="PRK08905.1"/>
    <property type="match status" value="1"/>
</dbReference>
<dbReference type="InterPro" id="IPR004960">
    <property type="entry name" value="LipA_acyltrans"/>
</dbReference>
<dbReference type="PANTHER" id="PTHR30606:SF10">
    <property type="entry name" value="PHOSPHATIDYLINOSITOL MANNOSIDE ACYLTRANSFERASE"/>
    <property type="match status" value="1"/>
</dbReference>
<dbReference type="EMBL" id="CP141769">
    <property type="protein sequence ID" value="WRS38997.1"/>
    <property type="molecule type" value="Genomic_DNA"/>
</dbReference>
<dbReference type="RefSeq" id="WP_324779529.1">
    <property type="nucleotide sequence ID" value="NZ_CP141769.1"/>
</dbReference>
<evidence type="ECO:0000256" key="2">
    <source>
        <dbReference type="ARBA" id="ARBA00022475"/>
    </source>
</evidence>
<dbReference type="PIRSF" id="PIRSF026649">
    <property type="entry name" value="MsbB"/>
    <property type="match status" value="1"/>
</dbReference>
<keyword evidence="4" id="KW-0808">Transferase</keyword>
<dbReference type="Pfam" id="PF03279">
    <property type="entry name" value="Lip_A_acyltrans"/>
    <property type="match status" value="1"/>
</dbReference>
<keyword evidence="9" id="KW-1185">Reference proteome</keyword>
<keyword evidence="5 7" id="KW-0472">Membrane</keyword>
<reference evidence="8 9" key="1">
    <citation type="submission" date="2023-12" db="EMBL/GenBank/DDBJ databases">
        <title>Thiobacillus sedimentum sp. nov., a chemolithoautotrophic sulfur-oxidizing bacterium isolated from freshwater sediment.</title>
        <authorList>
            <person name="Luo J."/>
            <person name="Dai C."/>
        </authorList>
    </citation>
    <scope>NUCLEOTIDE SEQUENCE [LARGE SCALE GENOMIC DNA]</scope>
    <source>
        <strain evidence="8 9">SCUT-2</strain>
    </source>
</reference>
<evidence type="ECO:0000313" key="9">
    <source>
        <dbReference type="Proteomes" id="UP001334732"/>
    </source>
</evidence>
<dbReference type="PANTHER" id="PTHR30606">
    <property type="entry name" value="LIPID A BIOSYNTHESIS LAUROYL ACYLTRANSFERASE"/>
    <property type="match status" value="1"/>
</dbReference>
<name>A0ABZ1CL07_9PROT</name>
<keyword evidence="7" id="KW-1133">Transmembrane helix</keyword>
<organism evidence="8 9">
    <name type="scientific">Thiobacillus sedimenti</name>
    <dbReference type="NCBI Taxonomy" id="3110231"/>
    <lineage>
        <taxon>Bacteria</taxon>
        <taxon>Pseudomonadati</taxon>
        <taxon>Pseudomonadota</taxon>
        <taxon>Betaproteobacteria</taxon>
        <taxon>Nitrosomonadales</taxon>
        <taxon>Thiobacillaceae</taxon>
        <taxon>Thiobacillus</taxon>
    </lineage>
</organism>
<keyword evidence="2" id="KW-1003">Cell membrane</keyword>
<gene>
    <name evidence="8" type="ORF">VA613_13445</name>
</gene>
<proteinExistence type="predicted"/>
<dbReference type="GO" id="GO:0016746">
    <property type="term" value="F:acyltransferase activity"/>
    <property type="evidence" value="ECO:0007669"/>
    <property type="project" value="UniProtKB-KW"/>
</dbReference>
<dbReference type="Proteomes" id="UP001334732">
    <property type="component" value="Chromosome"/>
</dbReference>
<evidence type="ECO:0000256" key="5">
    <source>
        <dbReference type="ARBA" id="ARBA00023136"/>
    </source>
</evidence>
<evidence type="ECO:0000313" key="8">
    <source>
        <dbReference type="EMBL" id="WRS38997.1"/>
    </source>
</evidence>
<keyword evidence="3" id="KW-0997">Cell inner membrane</keyword>
<dbReference type="CDD" id="cd07984">
    <property type="entry name" value="LPLAT_LABLAT-like"/>
    <property type="match status" value="1"/>
</dbReference>
<evidence type="ECO:0000256" key="4">
    <source>
        <dbReference type="ARBA" id="ARBA00022679"/>
    </source>
</evidence>
<evidence type="ECO:0000256" key="6">
    <source>
        <dbReference type="ARBA" id="ARBA00023315"/>
    </source>
</evidence>
<protein>
    <submittedName>
        <fullName evidence="8">Lysophospholipid acyltransferase family protein</fullName>
    </submittedName>
</protein>
<evidence type="ECO:0000256" key="3">
    <source>
        <dbReference type="ARBA" id="ARBA00022519"/>
    </source>
</evidence>
<feature type="transmembrane region" description="Helical" evidence="7">
    <location>
        <begin position="12"/>
        <end position="30"/>
    </location>
</feature>
<keyword evidence="6 8" id="KW-0012">Acyltransferase</keyword>
<evidence type="ECO:0000256" key="1">
    <source>
        <dbReference type="ARBA" id="ARBA00004533"/>
    </source>
</evidence>
<keyword evidence="7" id="KW-0812">Transmembrane</keyword>
<comment type="subcellular location">
    <subcellularLocation>
        <location evidence="1">Cell inner membrane</location>
    </subcellularLocation>
</comment>